<dbReference type="GO" id="GO:0046486">
    <property type="term" value="P:glycerolipid metabolic process"/>
    <property type="evidence" value="ECO:0007669"/>
    <property type="project" value="UniProtKB-ARBA"/>
</dbReference>
<feature type="compositionally biased region" description="Polar residues" evidence="9">
    <location>
        <begin position="972"/>
        <end position="981"/>
    </location>
</feature>
<dbReference type="GO" id="GO:0008270">
    <property type="term" value="F:zinc ion binding"/>
    <property type="evidence" value="ECO:0007669"/>
    <property type="project" value="UniProtKB-KW"/>
</dbReference>
<comment type="caution">
    <text evidence="12">The sequence shown here is derived from an EMBL/GenBank/DDBJ whole genome shotgun (WGS) entry which is preliminary data.</text>
</comment>
<keyword evidence="1" id="KW-0479">Metal-binding</keyword>
<dbReference type="InterPro" id="IPR016035">
    <property type="entry name" value="Acyl_Trfase/lysoPLipase"/>
</dbReference>
<evidence type="ECO:0000256" key="5">
    <source>
        <dbReference type="ARBA" id="ARBA00022963"/>
    </source>
</evidence>
<feature type="compositionally biased region" description="Polar residues" evidence="9">
    <location>
        <begin position="1272"/>
        <end position="1281"/>
    </location>
</feature>
<dbReference type="SUPFAM" id="SSF52151">
    <property type="entry name" value="FabD/lysophospholipase-like"/>
    <property type="match status" value="1"/>
</dbReference>
<dbReference type="PROSITE" id="PS00518">
    <property type="entry name" value="ZF_RING_1"/>
    <property type="match status" value="1"/>
</dbReference>
<dbReference type="GO" id="GO:0016042">
    <property type="term" value="P:lipid catabolic process"/>
    <property type="evidence" value="ECO:0007669"/>
    <property type="project" value="UniProtKB-KW"/>
</dbReference>
<gene>
    <name evidence="12" type="ORF">KHLLAP_LOCUS8016</name>
</gene>
<dbReference type="InterPro" id="IPR001841">
    <property type="entry name" value="Znf_RING"/>
</dbReference>
<dbReference type="EMBL" id="CAUWAG010000010">
    <property type="protein sequence ID" value="CAJ2507548.1"/>
    <property type="molecule type" value="Genomic_DNA"/>
</dbReference>
<dbReference type="GO" id="GO:0019369">
    <property type="term" value="P:arachidonate metabolic process"/>
    <property type="evidence" value="ECO:0007669"/>
    <property type="project" value="TreeGrafter"/>
</dbReference>
<feature type="compositionally biased region" description="Polar residues" evidence="9">
    <location>
        <begin position="1308"/>
        <end position="1330"/>
    </location>
</feature>
<name>A0AAI8YK42_9PEZI</name>
<dbReference type="CDD" id="cd07199">
    <property type="entry name" value="Pat17_PNPLA8_PNPLA9_like"/>
    <property type="match status" value="1"/>
</dbReference>
<dbReference type="InterPro" id="IPR002641">
    <property type="entry name" value="PNPLA_dom"/>
</dbReference>
<dbReference type="Gene3D" id="3.40.1090.10">
    <property type="entry name" value="Cytosolic phospholipase A2 catalytic domain"/>
    <property type="match status" value="1"/>
</dbReference>
<keyword evidence="2 7" id="KW-0863">Zinc-finger</keyword>
<feature type="short sequence motif" description="GXGXXG" evidence="8">
    <location>
        <begin position="714"/>
        <end position="719"/>
    </location>
</feature>
<evidence type="ECO:0000256" key="2">
    <source>
        <dbReference type="ARBA" id="ARBA00022771"/>
    </source>
</evidence>
<dbReference type="PROSITE" id="PS50089">
    <property type="entry name" value="ZF_RING_2"/>
    <property type="match status" value="1"/>
</dbReference>
<dbReference type="PANTHER" id="PTHR24185:SF1">
    <property type="entry name" value="CALCIUM-INDEPENDENT PHOSPHOLIPASE A2-GAMMA"/>
    <property type="match status" value="1"/>
</dbReference>
<feature type="compositionally biased region" description="Basic and acidic residues" evidence="9">
    <location>
        <begin position="1332"/>
        <end position="1351"/>
    </location>
</feature>
<comment type="caution">
    <text evidence="8">Lacks conserved residue(s) required for the propagation of feature annotation.</text>
</comment>
<evidence type="ECO:0000259" key="11">
    <source>
        <dbReference type="PROSITE" id="PS51635"/>
    </source>
</evidence>
<keyword evidence="4" id="KW-0862">Zinc</keyword>
<dbReference type="PROSITE" id="PS51635">
    <property type="entry name" value="PNPLA"/>
    <property type="match status" value="1"/>
</dbReference>
<keyword evidence="3" id="KW-0378">Hydrolase</keyword>
<feature type="region of interest" description="Disordered" evidence="9">
    <location>
        <begin position="972"/>
        <end position="1016"/>
    </location>
</feature>
<dbReference type="CDD" id="cd16449">
    <property type="entry name" value="RING-HC"/>
    <property type="match status" value="1"/>
</dbReference>
<evidence type="ECO:0000313" key="13">
    <source>
        <dbReference type="Proteomes" id="UP001295740"/>
    </source>
</evidence>
<proteinExistence type="predicted"/>
<evidence type="ECO:0000256" key="7">
    <source>
        <dbReference type="PROSITE-ProRule" id="PRU00175"/>
    </source>
</evidence>
<feature type="region of interest" description="Disordered" evidence="9">
    <location>
        <begin position="1272"/>
        <end position="1351"/>
    </location>
</feature>
<dbReference type="SUPFAM" id="SSF52540">
    <property type="entry name" value="P-loop containing nucleoside triphosphate hydrolases"/>
    <property type="match status" value="1"/>
</dbReference>
<dbReference type="Pfam" id="PF01734">
    <property type="entry name" value="Patatin"/>
    <property type="match status" value="1"/>
</dbReference>
<keyword evidence="5" id="KW-0442">Lipid degradation</keyword>
<organism evidence="12 13">
    <name type="scientific">Anthostomella pinea</name>
    <dbReference type="NCBI Taxonomy" id="933095"/>
    <lineage>
        <taxon>Eukaryota</taxon>
        <taxon>Fungi</taxon>
        <taxon>Dikarya</taxon>
        <taxon>Ascomycota</taxon>
        <taxon>Pezizomycotina</taxon>
        <taxon>Sordariomycetes</taxon>
        <taxon>Xylariomycetidae</taxon>
        <taxon>Xylariales</taxon>
        <taxon>Xylariaceae</taxon>
        <taxon>Anthostomella</taxon>
    </lineage>
</organism>
<evidence type="ECO:0000256" key="8">
    <source>
        <dbReference type="PROSITE-ProRule" id="PRU01161"/>
    </source>
</evidence>
<keyword evidence="6" id="KW-0443">Lipid metabolism</keyword>
<evidence type="ECO:0000259" key="10">
    <source>
        <dbReference type="PROSITE" id="PS50089"/>
    </source>
</evidence>
<reference evidence="12" key="1">
    <citation type="submission" date="2023-10" db="EMBL/GenBank/DDBJ databases">
        <authorList>
            <person name="Hackl T."/>
        </authorList>
    </citation>
    <scope>NUCLEOTIDE SEQUENCE</scope>
</reference>
<dbReference type="Proteomes" id="UP001295740">
    <property type="component" value="Unassembled WGS sequence"/>
</dbReference>
<evidence type="ECO:0000313" key="12">
    <source>
        <dbReference type="EMBL" id="CAJ2507548.1"/>
    </source>
</evidence>
<dbReference type="GO" id="GO:0016020">
    <property type="term" value="C:membrane"/>
    <property type="evidence" value="ECO:0007669"/>
    <property type="project" value="TreeGrafter"/>
</dbReference>
<evidence type="ECO:0000256" key="1">
    <source>
        <dbReference type="ARBA" id="ARBA00022723"/>
    </source>
</evidence>
<protein>
    <submittedName>
        <fullName evidence="12">Uu.00g087340.m01.CDS01</fullName>
    </submittedName>
</protein>
<sequence length="1473" mass="164439">MTLDQLSQSCHTCGTKAEKTFTCTQCNNLAFCDADWPKWVLHTAGAVGWNGKPHEKADPVVVHRLRQILEPSRSEVDHEAELLDDQDTTWFGFGRDAQGHPMLHDYGRFAAIMGETQTDDTTERYPQLASFIGETGAGKSTLIKLLIDRQDLTSSQESRYYSPVTSSNQDRISTTGDVHLYADPASLQSNHPLLLVDCEGLNGGEAVPKQLRYASEDPTSPSVGIRPRGHTAPRKIEWAETPQTQKREFAVSQLYPRILYTFSDVVVFVLRNPRSFESTVLHKLIRWGAASIDKSINQPVLPHAVIVLNATDINVDEKEWDIAKATELLMSDIKEAISREPVLQEYVRVWQKRGRKIKSTKELLECYYASISVIRVPYKGSYMLMNEQAGKLSDLLREKCEASHAKKKQMRMLANTDKLQFYLQAAYDHFTRDLNTPFDFVKETLRHSPVSRTFEGNILNLALSIKNSPTPMVLQSDAEQIFRVIGPVIASCVMLDAVRQKLPGTVSRLLDDRYASACVGALQTFANMYWPCSFTNPSLSGDLGQCCNVRSGHNPKGHQNKQGKIIGNGEYESNFDAPGFLPVWEQLIRASLVQVQSSSFRLAHEFQERTELEIAALLHQERLNELYSNVLGCATNYISYSACLCCLRELPECALPCGHVLCTPCIETYGTRTSRTTIEIRRCPLHVRDIISNPAWVVTTKPRFAGVRTLSLDGGGVRGIVQLQVLREIEKVLGPDLPIQLFFDLIVGTNTGGIIAIGLGVKKWTVNGTILKFKDLCREAFNPREMTSIPLFGALSSLYHGSLYKTQPFEKALKRYFSDQPFFGGSTHKSRLTTSNRVAITARRTMDGQAVVFANYNRPDPTAMILPYQFTRSDVPEREVRMWEAARATAATAPLFKSYTKPETKSEYANNDMRFMCPIATAHHEAQAIWTDVAFEAPDLVLSIGTGRNIGDSNLSNLDDLHGAPSLRTVTTESNSVTTAPVPSAIIRQGRGGMGNYKRRESSSASPLDPSTHKTASNGIVIRNPQAPMLISFHNPLSGQTDRLNDSRQGDRTWNRFVTSKPARPGADRWRYKRISPELFTKLPKFDDVHKMDDLEREAREVLRQGAQEIVEIAHRLVASTFFFEKDVSSVRQTDSGFTCTGSIFCRFRPLSPELKALAWFLISLLQGDFEPYFLLEEENEGASWPVHKLVLSETVLQDMHLQGNFHLDPIRVNAATEQSETKISLCLQPAAYSNGVKALPISGFPRRLMAEDGGVVQQAVTSSIEKKPSVATSLAGTNHTAETEDGTIGTATMTDMDTPVSPISDVSAETTVDPYSTRATTEAGSSYAESTYERPAYERPTYERPAYERPAYENPLYKNPVYERPAYEKPAYERPAYEKPTYERPAYERPAYETSAYEQPAYENPVYEQPAYGQPTCDRDLLPSRAHERPPYELLPGPAFSASSFGASSFGKFPLGKDPDFVCEVEGTPVGT</sequence>
<feature type="domain" description="PNPLA" evidence="11">
    <location>
        <begin position="710"/>
        <end position="917"/>
    </location>
</feature>
<dbReference type="PANTHER" id="PTHR24185">
    <property type="entry name" value="CALCIUM-INDEPENDENT PHOSPHOLIPASE A2-GAMMA"/>
    <property type="match status" value="1"/>
</dbReference>
<keyword evidence="13" id="KW-1185">Reference proteome</keyword>
<dbReference type="Gene3D" id="3.40.50.300">
    <property type="entry name" value="P-loop containing nucleotide triphosphate hydrolases"/>
    <property type="match status" value="1"/>
</dbReference>
<dbReference type="InterPro" id="IPR017907">
    <property type="entry name" value="Znf_RING_CS"/>
</dbReference>
<evidence type="ECO:0000256" key="3">
    <source>
        <dbReference type="ARBA" id="ARBA00022801"/>
    </source>
</evidence>
<evidence type="ECO:0000256" key="9">
    <source>
        <dbReference type="SAM" id="MobiDB-lite"/>
    </source>
</evidence>
<feature type="domain" description="RING-type" evidence="10">
    <location>
        <begin position="643"/>
        <end position="686"/>
    </location>
</feature>
<accession>A0AAI8YK42</accession>
<dbReference type="GO" id="GO:0047499">
    <property type="term" value="F:calcium-independent phospholipase A2 activity"/>
    <property type="evidence" value="ECO:0007669"/>
    <property type="project" value="TreeGrafter"/>
</dbReference>
<evidence type="ECO:0000256" key="6">
    <source>
        <dbReference type="ARBA" id="ARBA00023098"/>
    </source>
</evidence>
<dbReference type="InterPro" id="IPR027417">
    <property type="entry name" value="P-loop_NTPase"/>
</dbReference>
<evidence type="ECO:0000256" key="4">
    <source>
        <dbReference type="ARBA" id="ARBA00022833"/>
    </source>
</evidence>